<accession>A0A5B7F3T5</accession>
<dbReference type="EMBL" id="VSRR010004482">
    <property type="protein sequence ID" value="MPC39798.1"/>
    <property type="molecule type" value="Genomic_DNA"/>
</dbReference>
<evidence type="ECO:0000313" key="2">
    <source>
        <dbReference type="EMBL" id="MPC39798.1"/>
    </source>
</evidence>
<keyword evidence="3" id="KW-1185">Reference proteome</keyword>
<dbReference type="Proteomes" id="UP000324222">
    <property type="component" value="Unassembled WGS sequence"/>
</dbReference>
<reference evidence="2 3" key="1">
    <citation type="submission" date="2019-05" db="EMBL/GenBank/DDBJ databases">
        <title>Another draft genome of Portunus trituberculatus and its Hox gene families provides insights of decapod evolution.</title>
        <authorList>
            <person name="Jeong J.-H."/>
            <person name="Song I."/>
            <person name="Kim S."/>
            <person name="Choi T."/>
            <person name="Kim D."/>
            <person name="Ryu S."/>
            <person name="Kim W."/>
        </authorList>
    </citation>
    <scope>NUCLEOTIDE SEQUENCE [LARGE SCALE GENOMIC DNA]</scope>
    <source>
        <tissue evidence="2">Muscle</tissue>
    </source>
</reference>
<name>A0A5B7F3T5_PORTR</name>
<dbReference type="PROSITE" id="PS50835">
    <property type="entry name" value="IG_LIKE"/>
    <property type="match status" value="1"/>
</dbReference>
<sequence length="156" mass="17005">MGRRGAVEPCMLWGPRGLQAHVFESCPQSECRLGFLTRGNSFLAGVTHPNLALDELRPMHYTKLFPTNTRPFRGLGSVAHTYLIPRGAGLEKCHLAGRVIPGPAGSQHSGRDEKQRRAGTYVCGRVVCEAAGGILVLVLCSPGKYFAWFKRGRGKT</sequence>
<organism evidence="2 3">
    <name type="scientific">Portunus trituberculatus</name>
    <name type="common">Swimming crab</name>
    <name type="synonym">Neptunus trituberculatus</name>
    <dbReference type="NCBI Taxonomy" id="210409"/>
    <lineage>
        <taxon>Eukaryota</taxon>
        <taxon>Metazoa</taxon>
        <taxon>Ecdysozoa</taxon>
        <taxon>Arthropoda</taxon>
        <taxon>Crustacea</taxon>
        <taxon>Multicrustacea</taxon>
        <taxon>Malacostraca</taxon>
        <taxon>Eumalacostraca</taxon>
        <taxon>Eucarida</taxon>
        <taxon>Decapoda</taxon>
        <taxon>Pleocyemata</taxon>
        <taxon>Brachyura</taxon>
        <taxon>Eubrachyura</taxon>
        <taxon>Portunoidea</taxon>
        <taxon>Portunidae</taxon>
        <taxon>Portuninae</taxon>
        <taxon>Portunus</taxon>
    </lineage>
</organism>
<feature type="domain" description="Ig-like" evidence="1">
    <location>
        <begin position="103"/>
        <end position="156"/>
    </location>
</feature>
<evidence type="ECO:0000313" key="3">
    <source>
        <dbReference type="Proteomes" id="UP000324222"/>
    </source>
</evidence>
<comment type="caution">
    <text evidence="2">The sequence shown here is derived from an EMBL/GenBank/DDBJ whole genome shotgun (WGS) entry which is preliminary data.</text>
</comment>
<proteinExistence type="predicted"/>
<dbReference type="InterPro" id="IPR007110">
    <property type="entry name" value="Ig-like_dom"/>
</dbReference>
<gene>
    <name evidence="2" type="ORF">E2C01_033347</name>
</gene>
<dbReference type="AlphaFoldDB" id="A0A5B7F3T5"/>
<protein>
    <recommendedName>
        <fullName evidence="1">Ig-like domain-containing protein</fullName>
    </recommendedName>
</protein>
<evidence type="ECO:0000259" key="1">
    <source>
        <dbReference type="PROSITE" id="PS50835"/>
    </source>
</evidence>